<dbReference type="EMBL" id="BBWU01000015">
    <property type="protein sequence ID" value="GAO38464.1"/>
    <property type="molecule type" value="Genomic_DNA"/>
</dbReference>
<dbReference type="Proteomes" id="UP000033202">
    <property type="component" value="Unassembled WGS sequence"/>
</dbReference>
<feature type="transmembrane region" description="Helical" evidence="1">
    <location>
        <begin position="266"/>
        <end position="286"/>
    </location>
</feature>
<dbReference type="RefSeq" id="WP_052733747.1">
    <property type="nucleotide sequence ID" value="NZ_BBWU01000015.1"/>
</dbReference>
<evidence type="ECO:0000313" key="3">
    <source>
        <dbReference type="Proteomes" id="UP000033202"/>
    </source>
</evidence>
<reference evidence="2 3" key="1">
    <citation type="submission" date="2015-04" db="EMBL/GenBank/DDBJ databases">
        <title>Whole genome shotgun sequence of Sphingomonas changbaiensis NBRC 104936.</title>
        <authorList>
            <person name="Katano-Makiyama Y."/>
            <person name="Hosoyama A."/>
            <person name="Hashimoto M."/>
            <person name="Noguchi M."/>
            <person name="Tsuchikane K."/>
            <person name="Ohji S."/>
            <person name="Yamazoe A."/>
            <person name="Ichikawa N."/>
            <person name="Kimura A."/>
            <person name="Fujita N."/>
        </authorList>
    </citation>
    <scope>NUCLEOTIDE SEQUENCE [LARGE SCALE GENOMIC DNA]</scope>
    <source>
        <strain evidence="2 3">NBRC 104936</strain>
    </source>
</reference>
<dbReference type="OrthoDB" id="7032409at2"/>
<organism evidence="2 3">
    <name type="scientific">Sphingomonas changbaiensis NBRC 104936</name>
    <dbReference type="NCBI Taxonomy" id="1219043"/>
    <lineage>
        <taxon>Bacteria</taxon>
        <taxon>Pseudomonadati</taxon>
        <taxon>Pseudomonadota</taxon>
        <taxon>Alphaproteobacteria</taxon>
        <taxon>Sphingomonadales</taxon>
        <taxon>Sphingomonadaceae</taxon>
        <taxon>Sphingomonas</taxon>
    </lineage>
</organism>
<feature type="transmembrane region" description="Helical" evidence="1">
    <location>
        <begin position="227"/>
        <end position="246"/>
    </location>
</feature>
<keyword evidence="1" id="KW-0472">Membrane</keyword>
<keyword evidence="3" id="KW-1185">Reference proteome</keyword>
<comment type="caution">
    <text evidence="2">The sequence shown here is derived from an EMBL/GenBank/DDBJ whole genome shotgun (WGS) entry which is preliminary data.</text>
</comment>
<name>A0A0E9MLR3_9SPHN</name>
<protein>
    <submittedName>
        <fullName evidence="2">Uncharacterized protein</fullName>
    </submittedName>
</protein>
<proteinExistence type="predicted"/>
<evidence type="ECO:0000256" key="1">
    <source>
        <dbReference type="SAM" id="Phobius"/>
    </source>
</evidence>
<dbReference type="STRING" id="1219043.SCH01S_15_00890"/>
<feature type="transmembrane region" description="Helical" evidence="1">
    <location>
        <begin position="102"/>
        <end position="123"/>
    </location>
</feature>
<feature type="transmembrane region" description="Helical" evidence="1">
    <location>
        <begin position="135"/>
        <end position="156"/>
    </location>
</feature>
<keyword evidence="1" id="KW-1133">Transmembrane helix</keyword>
<gene>
    <name evidence="2" type="ORF">SCH01S_15_00890</name>
</gene>
<dbReference type="AlphaFoldDB" id="A0A0E9MLR3"/>
<sequence>MPKPVPEPSRRPLIAVGLGGIAAAGLIGAAAWKLWRRAEPADPGKAAERGLRAGAAILSLAVLLDSGIEHYRGEFKNPAMFVAPTLALATLGMTAVEDEAAPYVFSAALAVGAAGVGFHSYNIGKRAGGFDMLNLFYAAPLGAPAALSLAGLFGLAAEHPGIAAPARIAPVAALALLGTAAEAGLLHFRGAFQNPFMFAPVTLPPLAAAVTAASSVSPEAAQVARPLLLGTALLGIAGPIFHSYGIHRNMGGWHNWSQMILQGPPLPAPPAFLGIALAALGLLPALERRG</sequence>
<feature type="transmembrane region" description="Helical" evidence="1">
    <location>
        <begin position="12"/>
        <end position="31"/>
    </location>
</feature>
<keyword evidence="1" id="KW-0812">Transmembrane</keyword>
<evidence type="ECO:0000313" key="2">
    <source>
        <dbReference type="EMBL" id="GAO38464.1"/>
    </source>
</evidence>
<accession>A0A0E9MLR3</accession>